<proteinExistence type="predicted"/>
<dbReference type="Gene3D" id="3.50.50.60">
    <property type="entry name" value="FAD/NAD(P)-binding domain"/>
    <property type="match status" value="2"/>
</dbReference>
<reference evidence="2 3" key="1">
    <citation type="submission" date="2016-10" db="EMBL/GenBank/DDBJ databases">
        <authorList>
            <person name="de Groot N.N."/>
        </authorList>
    </citation>
    <scope>NUCLEOTIDE SEQUENCE [LARGE SCALE GENOMIC DNA]</scope>
    <source>
        <strain evidence="2 3">DSM 2179</strain>
    </source>
</reference>
<dbReference type="PANTHER" id="PTHR42842">
    <property type="entry name" value="FAD/NAD(P)-BINDING OXIDOREDUCTASE"/>
    <property type="match status" value="1"/>
</dbReference>
<dbReference type="SUPFAM" id="SSF51905">
    <property type="entry name" value="FAD/NAD(P)-binding domain"/>
    <property type="match status" value="1"/>
</dbReference>
<evidence type="ECO:0000313" key="2">
    <source>
        <dbReference type="EMBL" id="SEJ33644.1"/>
    </source>
</evidence>
<organism evidence="2 3">
    <name type="scientific">Propionispira arboris</name>
    <dbReference type="NCBI Taxonomy" id="84035"/>
    <lineage>
        <taxon>Bacteria</taxon>
        <taxon>Bacillati</taxon>
        <taxon>Bacillota</taxon>
        <taxon>Negativicutes</taxon>
        <taxon>Selenomonadales</taxon>
        <taxon>Selenomonadaceae</taxon>
        <taxon>Propionispira</taxon>
    </lineage>
</organism>
<dbReference type="STRING" id="84035.SAMN05660742_10612"/>
<dbReference type="AlphaFoldDB" id="A0A1H6Y174"/>
<dbReference type="Pfam" id="PF21688">
    <property type="entry name" value="FAD-depend_C"/>
    <property type="match status" value="1"/>
</dbReference>
<dbReference type="InterPro" id="IPR049516">
    <property type="entry name" value="FAD-depend_C"/>
</dbReference>
<dbReference type="Gene3D" id="3.30.70.2700">
    <property type="match status" value="1"/>
</dbReference>
<protein>
    <recommendedName>
        <fullName evidence="1">FAD-dependent protein C-terminal domain-containing protein</fullName>
    </recommendedName>
</protein>
<dbReference type="InterPro" id="IPR036188">
    <property type="entry name" value="FAD/NAD-bd_sf"/>
</dbReference>
<dbReference type="PANTHER" id="PTHR42842:SF3">
    <property type="entry name" value="FAD_NAD(P)-BINDING OXIDOREDUCTASE FAMILY PROTEIN"/>
    <property type="match status" value="1"/>
</dbReference>
<feature type="domain" description="FAD-dependent protein C-terminal" evidence="1">
    <location>
        <begin position="284"/>
        <end position="480"/>
    </location>
</feature>
<dbReference type="PIRSF" id="PIRSF038984">
    <property type="entry name" value="FAD_binding_protein"/>
    <property type="match status" value="1"/>
</dbReference>
<gene>
    <name evidence="2" type="ORF">SAMN05660742_10612</name>
</gene>
<name>A0A1H6Y174_9FIRM</name>
<dbReference type="EMBL" id="FNZK01000006">
    <property type="protein sequence ID" value="SEJ33644.1"/>
    <property type="molecule type" value="Genomic_DNA"/>
</dbReference>
<evidence type="ECO:0000313" key="3">
    <source>
        <dbReference type="Proteomes" id="UP000199662"/>
    </source>
</evidence>
<dbReference type="Proteomes" id="UP000199662">
    <property type="component" value="Unassembled WGS sequence"/>
</dbReference>
<dbReference type="RefSeq" id="WP_091830540.1">
    <property type="nucleotide sequence ID" value="NZ_FNZK01000006.1"/>
</dbReference>
<evidence type="ECO:0000259" key="1">
    <source>
        <dbReference type="Pfam" id="PF21688"/>
    </source>
</evidence>
<dbReference type="InterPro" id="IPR028348">
    <property type="entry name" value="FAD-binding_protein"/>
</dbReference>
<keyword evidence="3" id="KW-1185">Reference proteome</keyword>
<accession>A0A1H6Y174</accession>
<sequence length="534" mass="58467">MLRIINFHVPFDDESPLMDLAAKRLQLPPQAVLEVVIVRKAVDARRYKNAPICFVYIVDVKVSAPEKKVLARLRGDKNVETAKHPAGESVEYGSQMLDCRPLVIGFGPAGMFAALTLARHGYRPLVLERGRDVDSRSRDIQHFWQSGELNESSNVQFGEGGAGTFSDGKLTTRINDRKMMDVLKMFVDAGAPEEILYLQKPHIGTDLLKTIVKNIRQEIIALGGTVKFESLVTDLGIEAEQLKYVIVNHEEKIFCNAALMGIGHSARDTYTMLHDKQVAMEAKAFAIGVRIEHPQTTIDQAQYGNDSKSPRLAAAEYAVTFQDKQTGRGAYSFCMCPGGQVVAATSEENQVVTNGMSNYQRASGIANSALLVTVTPDDFGTHVLDGITFQRKYEKLAFLCAGSDYKAPVQTVGDFLKGTKGSMDFLTRPTYRPGIKPVDLRECLPGFVTDTLQNALPYFGSKIKGFDDPGAVMTGIETRSSAPCRIIRNRDNFVSINTGGLYPMGEGAGYAGGIMSAAIDGMNAAFAFMRIYKA</sequence>